<proteinExistence type="inferred from homology"/>
<dbReference type="PANTHER" id="PTHR35936:SF25">
    <property type="entry name" value="ABC TRANSPORTER SUBSTRATE-BINDING PROTEIN"/>
    <property type="match status" value="1"/>
</dbReference>
<dbReference type="Proteomes" id="UP000218767">
    <property type="component" value="Unassembled WGS sequence"/>
</dbReference>
<evidence type="ECO:0000313" key="5">
    <source>
        <dbReference type="Proteomes" id="UP000218767"/>
    </source>
</evidence>
<sequence length="284" mass="31489">MDNNLYLPWPLPRLNTGGGNRSVQALKILLGLFALFGLLLENTAATVAADKSQPKPVLSLTSLEAPPFISNDLNGKGPIAILVQEAFRRSGYQSKVTIGIWARTISGAESVFFDVLIIGIKAPEREEIFHYSAPYMKLEMALFKKKSLILDWKSLKDLAPYHFTAVRGATVSKEFQAAKYLSVLWVKDAKSMVQLVIKGRANLAASPKRSTQNILEKYFPAEVHNFDFDITPLSTPTVHILVSKKHPNAKNLIDAFNSGLKSMRQDGTYQTMVERYGLFAVSGE</sequence>
<protein>
    <recommendedName>
        <fullName evidence="3">Solute-binding protein family 3/N-terminal domain-containing protein</fullName>
    </recommendedName>
</protein>
<reference evidence="5" key="1">
    <citation type="submission" date="2017-08" db="EMBL/GenBank/DDBJ databases">
        <title>A dynamic microbial community with high functional redundancy inhabits the cold, oxic subseafloor aquifer.</title>
        <authorList>
            <person name="Tully B.J."/>
            <person name="Wheat C.G."/>
            <person name="Glazer B.T."/>
            <person name="Huber J.A."/>
        </authorList>
    </citation>
    <scope>NUCLEOTIDE SEQUENCE [LARGE SCALE GENOMIC DNA]</scope>
</reference>
<name>A0A2A4WVB3_9GAMM</name>
<dbReference type="Pfam" id="PF00497">
    <property type="entry name" value="SBP_bac_3"/>
    <property type="match status" value="1"/>
</dbReference>
<feature type="domain" description="Solute-binding protein family 3/N-terminal" evidence="3">
    <location>
        <begin position="64"/>
        <end position="277"/>
    </location>
</feature>
<evidence type="ECO:0000313" key="4">
    <source>
        <dbReference type="EMBL" id="PCI73775.1"/>
    </source>
</evidence>
<dbReference type="Gene3D" id="3.40.190.10">
    <property type="entry name" value="Periplasmic binding protein-like II"/>
    <property type="match status" value="2"/>
</dbReference>
<organism evidence="4 5">
    <name type="scientific">SAR86 cluster bacterium</name>
    <dbReference type="NCBI Taxonomy" id="2030880"/>
    <lineage>
        <taxon>Bacteria</taxon>
        <taxon>Pseudomonadati</taxon>
        <taxon>Pseudomonadota</taxon>
        <taxon>Gammaproteobacteria</taxon>
        <taxon>SAR86 cluster</taxon>
    </lineage>
</organism>
<gene>
    <name evidence="4" type="ORF">COB20_15870</name>
</gene>
<dbReference type="EMBL" id="NVUL01000115">
    <property type="protein sequence ID" value="PCI73775.1"/>
    <property type="molecule type" value="Genomic_DNA"/>
</dbReference>
<dbReference type="PANTHER" id="PTHR35936">
    <property type="entry name" value="MEMBRANE-BOUND LYTIC MUREIN TRANSGLYCOSYLASE F"/>
    <property type="match status" value="1"/>
</dbReference>
<evidence type="ECO:0000259" key="3">
    <source>
        <dbReference type="Pfam" id="PF00497"/>
    </source>
</evidence>
<comment type="similarity">
    <text evidence="1">Belongs to the bacterial solute-binding protein 3 family.</text>
</comment>
<evidence type="ECO:0000256" key="2">
    <source>
        <dbReference type="ARBA" id="ARBA00022729"/>
    </source>
</evidence>
<dbReference type="SUPFAM" id="SSF53850">
    <property type="entry name" value="Periplasmic binding protein-like II"/>
    <property type="match status" value="1"/>
</dbReference>
<dbReference type="AlphaFoldDB" id="A0A2A4WVB3"/>
<accession>A0A2A4WVB3</accession>
<evidence type="ECO:0000256" key="1">
    <source>
        <dbReference type="ARBA" id="ARBA00010333"/>
    </source>
</evidence>
<comment type="caution">
    <text evidence="4">The sequence shown here is derived from an EMBL/GenBank/DDBJ whole genome shotgun (WGS) entry which is preliminary data.</text>
</comment>
<dbReference type="InterPro" id="IPR001638">
    <property type="entry name" value="Solute-binding_3/MltF_N"/>
</dbReference>
<keyword evidence="2" id="KW-0732">Signal</keyword>